<dbReference type="OrthoDB" id="4680325at2759"/>
<proteinExistence type="predicted"/>
<dbReference type="InterPro" id="IPR036028">
    <property type="entry name" value="SH3-like_dom_sf"/>
</dbReference>
<protein>
    <submittedName>
        <fullName evidence="8">SH3 domain-containing protein</fullName>
    </submittedName>
</protein>
<gene>
    <name evidence="6" type="ORF">TASK_LOCUS9755</name>
</gene>
<dbReference type="SUPFAM" id="SSF50044">
    <property type="entry name" value="SH3-domain"/>
    <property type="match status" value="3"/>
</dbReference>
<dbReference type="Gene3D" id="2.30.30.40">
    <property type="entry name" value="SH3 Domains"/>
    <property type="match status" value="3"/>
</dbReference>
<dbReference type="SMART" id="SM00326">
    <property type="entry name" value="SH3"/>
    <property type="match status" value="3"/>
</dbReference>
<name>A0A0R3WFW1_TAEAS</name>
<dbReference type="EMBL" id="UYRS01019435">
    <property type="protein sequence ID" value="VDK45292.1"/>
    <property type="molecule type" value="Genomic_DNA"/>
</dbReference>
<reference evidence="8" key="1">
    <citation type="submission" date="2017-02" db="UniProtKB">
        <authorList>
            <consortium name="WormBaseParasite"/>
        </authorList>
    </citation>
    <scope>IDENTIFICATION</scope>
</reference>
<feature type="region of interest" description="Disordered" evidence="4">
    <location>
        <begin position="170"/>
        <end position="196"/>
    </location>
</feature>
<accession>A0A0R3WFW1</accession>
<dbReference type="InterPro" id="IPR043539">
    <property type="entry name" value="Grb2-like"/>
</dbReference>
<dbReference type="WBParaSite" id="TASK_0000975401-mRNA-1">
    <property type="protein sequence ID" value="TASK_0000975401-mRNA-1"/>
    <property type="gene ID" value="TASK_0000975401"/>
</dbReference>
<evidence type="ECO:0000259" key="5">
    <source>
        <dbReference type="PROSITE" id="PS50002"/>
    </source>
</evidence>
<keyword evidence="1 3" id="KW-0728">SH3 domain</keyword>
<evidence type="ECO:0000256" key="4">
    <source>
        <dbReference type="SAM" id="MobiDB-lite"/>
    </source>
</evidence>
<dbReference type="PRINTS" id="PR00452">
    <property type="entry name" value="SH3DOMAIN"/>
</dbReference>
<evidence type="ECO:0000313" key="8">
    <source>
        <dbReference type="WBParaSite" id="TASK_0000975401-mRNA-1"/>
    </source>
</evidence>
<organism evidence="8">
    <name type="scientific">Taenia asiatica</name>
    <name type="common">Asian tapeworm</name>
    <dbReference type="NCBI Taxonomy" id="60517"/>
    <lineage>
        <taxon>Eukaryota</taxon>
        <taxon>Metazoa</taxon>
        <taxon>Spiralia</taxon>
        <taxon>Lophotrochozoa</taxon>
        <taxon>Platyhelminthes</taxon>
        <taxon>Cestoda</taxon>
        <taxon>Eucestoda</taxon>
        <taxon>Cyclophyllidea</taxon>
        <taxon>Taeniidae</taxon>
        <taxon>Taenia</taxon>
    </lineage>
</organism>
<keyword evidence="2" id="KW-0727">SH2 domain</keyword>
<feature type="region of interest" description="Disordered" evidence="4">
    <location>
        <begin position="14"/>
        <end position="40"/>
    </location>
</feature>
<feature type="domain" description="SH3" evidence="5">
    <location>
        <begin position="44"/>
        <end position="104"/>
    </location>
</feature>
<feature type="domain" description="SH3" evidence="5">
    <location>
        <begin position="122"/>
        <end position="182"/>
    </location>
</feature>
<evidence type="ECO:0000313" key="7">
    <source>
        <dbReference type="Proteomes" id="UP000282613"/>
    </source>
</evidence>
<evidence type="ECO:0000313" key="6">
    <source>
        <dbReference type="EMBL" id="VDK45292.1"/>
    </source>
</evidence>
<dbReference type="PROSITE" id="PS50002">
    <property type="entry name" value="SH3"/>
    <property type="match status" value="3"/>
</dbReference>
<dbReference type="AlphaFoldDB" id="A0A0R3WFW1"/>
<dbReference type="PRINTS" id="PR00499">
    <property type="entry name" value="P67PHOX"/>
</dbReference>
<dbReference type="PANTHER" id="PTHR46037">
    <property type="entry name" value="PROTEIN ENHANCER OF SEVENLESS 2B"/>
    <property type="match status" value="1"/>
</dbReference>
<dbReference type="STRING" id="60517.A0A0R3WFW1"/>
<feature type="region of interest" description="Disordered" evidence="4">
    <location>
        <begin position="92"/>
        <end position="116"/>
    </location>
</feature>
<dbReference type="Proteomes" id="UP000282613">
    <property type="component" value="Unassembled WGS sequence"/>
</dbReference>
<dbReference type="Pfam" id="PF00018">
    <property type="entry name" value="SH3_1"/>
    <property type="match status" value="3"/>
</dbReference>
<sequence length="253" mass="28775">MGLRDRFRVWRKNRSNGENLEHDQDSAQPGIGESPPHAEQSKLSTPFIAKAIFDFRATRPDECDFIKGDFLLVLDASSQWWRAKNFRTKQEGLIPPNYVTPDTSSPNTEKKEQSYAEASSSSTSFVAIAIYDFRAARPDECEFIKGDRLQVLDTSSKWWRAKNFRTKQEGLIPPNYVTPDTSSPNTEKKEQSHAEASSSSTSFVAIAIYDFRATSSDECDFIQGDFLRVLDASSKWWRAKNFRTKQEGLIPPN</sequence>
<reference evidence="6 7" key="2">
    <citation type="submission" date="2018-11" db="EMBL/GenBank/DDBJ databases">
        <authorList>
            <consortium name="Pathogen Informatics"/>
        </authorList>
    </citation>
    <scope>NUCLEOTIDE SEQUENCE [LARGE SCALE GENOMIC DNA]</scope>
</reference>
<dbReference type="InterPro" id="IPR001452">
    <property type="entry name" value="SH3_domain"/>
</dbReference>
<evidence type="ECO:0000256" key="1">
    <source>
        <dbReference type="ARBA" id="ARBA00022443"/>
    </source>
</evidence>
<evidence type="ECO:0000256" key="2">
    <source>
        <dbReference type="ARBA" id="ARBA00022999"/>
    </source>
</evidence>
<keyword evidence="7" id="KW-1185">Reference proteome</keyword>
<evidence type="ECO:0000256" key="3">
    <source>
        <dbReference type="PROSITE-ProRule" id="PRU00192"/>
    </source>
</evidence>
<feature type="domain" description="SH3" evidence="5">
    <location>
        <begin position="200"/>
        <end position="253"/>
    </location>
</feature>